<dbReference type="Proteomes" id="UP000019024">
    <property type="component" value="Plasmid unnamed2"/>
</dbReference>
<evidence type="ECO:0000256" key="3">
    <source>
        <dbReference type="ARBA" id="ARBA00022801"/>
    </source>
</evidence>
<dbReference type="Gene3D" id="3.90.1720.10">
    <property type="entry name" value="endopeptidase domain like (from Nostoc punctiforme)"/>
    <property type="match status" value="1"/>
</dbReference>
<accession>W0JT46</accession>
<feature type="domain" description="NlpC/P60" evidence="6">
    <location>
        <begin position="219"/>
        <end position="343"/>
    </location>
</feature>
<evidence type="ECO:0000313" key="7">
    <source>
        <dbReference type="EMBL" id="AHG01801.1"/>
    </source>
</evidence>
<protein>
    <recommendedName>
        <fullName evidence="6">NlpC/P60 domain-containing protein</fullName>
    </recommendedName>
</protein>
<keyword evidence="4" id="KW-0788">Thiol protease</keyword>
<evidence type="ECO:0000259" key="6">
    <source>
        <dbReference type="PROSITE" id="PS51935"/>
    </source>
</evidence>
<dbReference type="Pfam" id="PF00877">
    <property type="entry name" value="NLPC_P60"/>
    <property type="match status" value="1"/>
</dbReference>
<reference evidence="7 8" key="1">
    <citation type="submission" date="2014-01" db="EMBL/GenBank/DDBJ databases">
        <authorList>
            <consortium name="DOE Joint Genome Institute"/>
            <person name="Anderson I."/>
            <person name="Huntemann M."/>
            <person name="Han J."/>
            <person name="Chen A."/>
            <person name="Kyrpides N."/>
            <person name="Mavromatis K."/>
            <person name="Markowitz V."/>
            <person name="Palaniappan K."/>
            <person name="Ivanova N."/>
            <person name="Schaumberg A."/>
            <person name="Pati A."/>
            <person name="Liolios K."/>
            <person name="Nordberg H.P."/>
            <person name="Cantor M.N."/>
            <person name="Hua S.X."/>
            <person name="Woyke T."/>
        </authorList>
    </citation>
    <scope>NUCLEOTIDE SEQUENCE [LARGE SCALE GENOMIC DNA]</scope>
    <source>
        <strain evidence="7 8">XH-48</strain>
        <plasmid evidence="8">2</plasmid>
    </source>
</reference>
<feature type="compositionally biased region" description="Low complexity" evidence="5">
    <location>
        <begin position="53"/>
        <end position="63"/>
    </location>
</feature>
<keyword evidence="2" id="KW-0645">Protease</keyword>
<dbReference type="InterPro" id="IPR000064">
    <property type="entry name" value="NLP_P60_dom"/>
</dbReference>
<dbReference type="InterPro" id="IPR038765">
    <property type="entry name" value="Papain-like_cys_pep_sf"/>
</dbReference>
<evidence type="ECO:0000256" key="5">
    <source>
        <dbReference type="SAM" id="MobiDB-lite"/>
    </source>
</evidence>
<dbReference type="PROSITE" id="PS51935">
    <property type="entry name" value="NLPC_P60"/>
    <property type="match status" value="1"/>
</dbReference>
<name>W0JT46_9EURY</name>
<sequence>MNVSIDRCETEYAPDPRVAYYDVEATVSDDGDHVSLHGAVQNSYLEERAVAAARRASPASDSAPNLPEQAADAARDATGTTIDTTDLDVFDEIAEVRTVQTAIAPVRDDPDGDSGLLTEAVYGAQVTAFERESGWTRVRVPDGYLGWIRTDSLTDPIDGEFDAILREDIDASGDGPETVYAGTDCEVVSDTEDGTRVVTFRTGISTEVPAEKVVKPDSVPTTGTIIENAEYYLGTDTPYLWGGMTTEGIDCSGFVWMAYRIAGITLPRDSDQQQKIGKQVDRDDLREGDLLCFPGHIAISLGGDEFIHSSGSADGPTTNSFDPNADDYYEYLDESFQEARRIL</sequence>
<evidence type="ECO:0000256" key="4">
    <source>
        <dbReference type="ARBA" id="ARBA00022807"/>
    </source>
</evidence>
<gene>
    <name evidence="7" type="ORF">HALLA_00490</name>
</gene>
<evidence type="ECO:0000256" key="1">
    <source>
        <dbReference type="ARBA" id="ARBA00007074"/>
    </source>
</evidence>
<keyword evidence="8" id="KW-1185">Reference proteome</keyword>
<organism evidence="7 8">
    <name type="scientific">Halostagnicola larsenii XH-48</name>
    <dbReference type="NCBI Taxonomy" id="797299"/>
    <lineage>
        <taxon>Archaea</taxon>
        <taxon>Methanobacteriati</taxon>
        <taxon>Methanobacteriota</taxon>
        <taxon>Stenosarchaea group</taxon>
        <taxon>Halobacteria</taxon>
        <taxon>Halobacteriales</taxon>
        <taxon>Natrialbaceae</taxon>
        <taxon>Halostagnicola</taxon>
    </lineage>
</organism>
<dbReference type="PANTHER" id="PTHR47053:SF1">
    <property type="entry name" value="MUREIN DD-ENDOPEPTIDASE MEPH-RELATED"/>
    <property type="match status" value="1"/>
</dbReference>
<keyword evidence="7" id="KW-0614">Plasmid</keyword>
<geneLocation type="plasmid" evidence="7">
    <name>unnamed</name>
</geneLocation>
<dbReference type="InterPro" id="IPR041382">
    <property type="entry name" value="SH3_16"/>
</dbReference>
<dbReference type="HOGENOM" id="CLU_016043_13_2_2"/>
<dbReference type="GO" id="GO:0006508">
    <property type="term" value="P:proteolysis"/>
    <property type="evidence" value="ECO:0007669"/>
    <property type="project" value="UniProtKB-KW"/>
</dbReference>
<dbReference type="InterPro" id="IPR051202">
    <property type="entry name" value="Peptidase_C40"/>
</dbReference>
<dbReference type="Gene3D" id="2.30.30.40">
    <property type="entry name" value="SH3 Domains"/>
    <property type="match status" value="1"/>
</dbReference>
<dbReference type="PANTHER" id="PTHR47053">
    <property type="entry name" value="MUREIN DD-ENDOPEPTIDASE MEPH-RELATED"/>
    <property type="match status" value="1"/>
</dbReference>
<dbReference type="SUPFAM" id="SSF54001">
    <property type="entry name" value="Cysteine proteinases"/>
    <property type="match status" value="1"/>
</dbReference>
<dbReference type="Pfam" id="PF18348">
    <property type="entry name" value="SH3_16"/>
    <property type="match status" value="1"/>
</dbReference>
<dbReference type="GO" id="GO:0008234">
    <property type="term" value="F:cysteine-type peptidase activity"/>
    <property type="evidence" value="ECO:0007669"/>
    <property type="project" value="UniProtKB-KW"/>
</dbReference>
<keyword evidence="3" id="KW-0378">Hydrolase</keyword>
<proteinExistence type="inferred from homology"/>
<dbReference type="eggNOG" id="ENOG502N59G">
    <property type="taxonomic scope" value="Archaea"/>
</dbReference>
<evidence type="ECO:0000256" key="2">
    <source>
        <dbReference type="ARBA" id="ARBA00022670"/>
    </source>
</evidence>
<comment type="similarity">
    <text evidence="1">Belongs to the peptidase C40 family.</text>
</comment>
<dbReference type="EMBL" id="CP007057">
    <property type="protein sequence ID" value="AHG01801.1"/>
    <property type="molecule type" value="Genomic_DNA"/>
</dbReference>
<evidence type="ECO:0000313" key="8">
    <source>
        <dbReference type="Proteomes" id="UP000019024"/>
    </source>
</evidence>
<dbReference type="AlphaFoldDB" id="W0JT46"/>
<feature type="region of interest" description="Disordered" evidence="5">
    <location>
        <begin position="53"/>
        <end position="76"/>
    </location>
</feature>
<dbReference type="KEGG" id="hlr:HALLA_00490"/>